<feature type="compositionally biased region" description="Acidic residues" evidence="3">
    <location>
        <begin position="1"/>
        <end position="12"/>
    </location>
</feature>
<dbReference type="RefSeq" id="WP_083032353.1">
    <property type="nucleotide sequence ID" value="NZ_AP022618.1"/>
</dbReference>
<feature type="compositionally biased region" description="Acidic residues" evidence="3">
    <location>
        <begin position="20"/>
        <end position="34"/>
    </location>
</feature>
<keyword evidence="2 4" id="KW-0472">Membrane</keyword>
<gene>
    <name evidence="5" type="ORF">BST26_16160</name>
</gene>
<dbReference type="Proteomes" id="UP000192801">
    <property type="component" value="Unassembled WGS sequence"/>
</dbReference>
<feature type="transmembrane region" description="Helical" evidence="4">
    <location>
        <begin position="45"/>
        <end position="65"/>
    </location>
</feature>
<keyword evidence="6" id="KW-1185">Reference proteome</keyword>
<protein>
    <submittedName>
        <fullName evidence="5">Uncharacterized protein</fullName>
    </submittedName>
</protein>
<comment type="subcellular location">
    <subcellularLocation>
        <location evidence="1">Membrane</location>
    </subcellularLocation>
</comment>
<dbReference type="STRING" id="444597.BST26_16160"/>
<accession>A0A1X0D3Y8</accession>
<proteinExistence type="predicted"/>
<dbReference type="GO" id="GO:0016020">
    <property type="term" value="C:membrane"/>
    <property type="evidence" value="ECO:0007669"/>
    <property type="project" value="UniProtKB-SubCell"/>
</dbReference>
<keyword evidence="4" id="KW-1133">Transmembrane helix</keyword>
<evidence type="ECO:0000313" key="6">
    <source>
        <dbReference type="Proteomes" id="UP000192801"/>
    </source>
</evidence>
<name>A0A1X0D3Y8_9MYCO</name>
<dbReference type="EMBL" id="MVHS01000045">
    <property type="protein sequence ID" value="ORA67107.1"/>
    <property type="molecule type" value="Genomic_DNA"/>
</dbReference>
<evidence type="ECO:0000256" key="1">
    <source>
        <dbReference type="ARBA" id="ARBA00004370"/>
    </source>
</evidence>
<evidence type="ECO:0000313" key="5">
    <source>
        <dbReference type="EMBL" id="ORA67107.1"/>
    </source>
</evidence>
<evidence type="ECO:0000256" key="3">
    <source>
        <dbReference type="SAM" id="MobiDB-lite"/>
    </source>
</evidence>
<feature type="region of interest" description="Disordered" evidence="3">
    <location>
        <begin position="1"/>
        <end position="38"/>
    </location>
</feature>
<dbReference type="PANTHER" id="PTHR37042:SF4">
    <property type="entry name" value="OUTER MEMBRANE PROTEIN RV1973"/>
    <property type="match status" value="1"/>
</dbReference>
<sequence length="198" mass="21421">MTLSLDIDETVGDEPCLADAPDEDTEEDAADDTTDAPARPRWRSAAAISVVMTVALATLLGWLAFQDHQARLAQAHRAALLQVAKQGALNLTTIDWQHAQDDVQRILDSATGQFHDDFSIRSGPFIDVIQKARAVTVGTIVEAGLEAVSDDAAQALVAVSVLTSNAGTPDPQPRYWRLRVYVTQVDDQVRVSNVEFVA</sequence>
<evidence type="ECO:0000256" key="2">
    <source>
        <dbReference type="ARBA" id="ARBA00023136"/>
    </source>
</evidence>
<dbReference type="PANTHER" id="PTHR37042">
    <property type="entry name" value="OUTER MEMBRANE PROTEIN RV1973"/>
    <property type="match status" value="1"/>
</dbReference>
<keyword evidence="4" id="KW-0812">Transmembrane</keyword>
<evidence type="ECO:0000256" key="4">
    <source>
        <dbReference type="SAM" id="Phobius"/>
    </source>
</evidence>
<dbReference type="OrthoDB" id="4774723at2"/>
<organism evidence="5 6">
    <name type="scientific">Mycolicibacterium insubricum</name>
    <dbReference type="NCBI Taxonomy" id="444597"/>
    <lineage>
        <taxon>Bacteria</taxon>
        <taxon>Bacillati</taxon>
        <taxon>Actinomycetota</taxon>
        <taxon>Actinomycetes</taxon>
        <taxon>Mycobacteriales</taxon>
        <taxon>Mycobacteriaceae</taxon>
        <taxon>Mycolicibacterium</taxon>
    </lineage>
</organism>
<dbReference type="AlphaFoldDB" id="A0A1X0D3Y8"/>
<comment type="caution">
    <text evidence="5">The sequence shown here is derived from an EMBL/GenBank/DDBJ whole genome shotgun (WGS) entry which is preliminary data.</text>
</comment>
<reference evidence="5 6" key="1">
    <citation type="submission" date="2016-12" db="EMBL/GenBank/DDBJ databases">
        <title>The new phylogeny of genus Mycobacterium.</title>
        <authorList>
            <person name="Tortoli E."/>
            <person name="Trovato A."/>
            <person name="Cirillo D.M."/>
        </authorList>
    </citation>
    <scope>NUCLEOTIDE SEQUENCE [LARGE SCALE GENOMIC DNA]</scope>
    <source>
        <strain evidence="5 6">DSM 45130</strain>
    </source>
</reference>